<evidence type="ECO:0000256" key="1">
    <source>
        <dbReference type="SAM" id="Phobius"/>
    </source>
</evidence>
<organism evidence="2 3">
    <name type="scientific">Handroanthus impetiginosus</name>
    <dbReference type="NCBI Taxonomy" id="429701"/>
    <lineage>
        <taxon>Eukaryota</taxon>
        <taxon>Viridiplantae</taxon>
        <taxon>Streptophyta</taxon>
        <taxon>Embryophyta</taxon>
        <taxon>Tracheophyta</taxon>
        <taxon>Spermatophyta</taxon>
        <taxon>Magnoliopsida</taxon>
        <taxon>eudicotyledons</taxon>
        <taxon>Gunneridae</taxon>
        <taxon>Pentapetalae</taxon>
        <taxon>asterids</taxon>
        <taxon>lamiids</taxon>
        <taxon>Lamiales</taxon>
        <taxon>Bignoniaceae</taxon>
        <taxon>Crescentiina</taxon>
        <taxon>Tabebuia alliance</taxon>
        <taxon>Handroanthus</taxon>
    </lineage>
</organism>
<keyword evidence="1" id="KW-0472">Membrane</keyword>
<protein>
    <submittedName>
        <fullName evidence="2">Uncharacterized protein</fullName>
    </submittedName>
</protein>
<keyword evidence="1" id="KW-1133">Transmembrane helix</keyword>
<sequence>MCGNPKYLNHYNIIICNSDEMEQAVMGRENLARGLRHMCYIDMLIIPAFNMSFLCYAVNKFLGHHALHRSPRILRDHFITITLIIIIIIIVIVCHASNSPMKAVGLGYQCAAFFFFKFLF</sequence>
<evidence type="ECO:0000313" key="3">
    <source>
        <dbReference type="Proteomes" id="UP000231279"/>
    </source>
</evidence>
<feature type="transmembrane region" description="Helical" evidence="1">
    <location>
        <begin position="78"/>
        <end position="97"/>
    </location>
</feature>
<accession>A0A2G9GMQ9</accession>
<name>A0A2G9GMQ9_9LAMI</name>
<feature type="transmembrane region" description="Helical" evidence="1">
    <location>
        <begin position="40"/>
        <end position="58"/>
    </location>
</feature>
<comment type="caution">
    <text evidence="2">The sequence shown here is derived from an EMBL/GenBank/DDBJ whole genome shotgun (WGS) entry which is preliminary data.</text>
</comment>
<keyword evidence="1" id="KW-0812">Transmembrane</keyword>
<evidence type="ECO:0000313" key="2">
    <source>
        <dbReference type="EMBL" id="PIN06556.1"/>
    </source>
</evidence>
<proteinExistence type="predicted"/>
<dbReference type="AlphaFoldDB" id="A0A2G9GMQ9"/>
<dbReference type="EMBL" id="NKXS01004387">
    <property type="protein sequence ID" value="PIN06556.1"/>
    <property type="molecule type" value="Genomic_DNA"/>
</dbReference>
<reference evidence="3" key="1">
    <citation type="journal article" date="2018" name="Gigascience">
        <title>Genome assembly of the Pink Ipe (Handroanthus impetiginosus, Bignoniaceae), a highly valued, ecologically keystone Neotropical timber forest tree.</title>
        <authorList>
            <person name="Silva-Junior O.B."/>
            <person name="Grattapaglia D."/>
            <person name="Novaes E."/>
            <person name="Collevatti R.G."/>
        </authorList>
    </citation>
    <scope>NUCLEOTIDE SEQUENCE [LARGE SCALE GENOMIC DNA]</scope>
    <source>
        <strain evidence="3">cv. UFG-1</strain>
    </source>
</reference>
<gene>
    <name evidence="2" type="ORF">CDL12_20895</name>
</gene>
<dbReference type="Proteomes" id="UP000231279">
    <property type="component" value="Unassembled WGS sequence"/>
</dbReference>
<keyword evidence="3" id="KW-1185">Reference proteome</keyword>